<gene>
    <name evidence="1" type="ORF">ACFYWW_03875</name>
</gene>
<sequence>MVTVEGDVQLAADATGIPVRIVSPANGERADLVETTAAGRTALAI</sequence>
<dbReference type="EMBL" id="JBIAPK010000001">
    <property type="protein sequence ID" value="MFF3337866.1"/>
    <property type="molecule type" value="Genomic_DNA"/>
</dbReference>
<accession>A0ABW6RA27</accession>
<keyword evidence="2" id="KW-1185">Reference proteome</keyword>
<dbReference type="RefSeq" id="WP_387893766.1">
    <property type="nucleotide sequence ID" value="NZ_JBIAPK010000001.1"/>
</dbReference>
<protein>
    <submittedName>
        <fullName evidence="1">Uncharacterized protein</fullName>
    </submittedName>
</protein>
<proteinExistence type="predicted"/>
<reference evidence="1 2" key="1">
    <citation type="submission" date="2024-10" db="EMBL/GenBank/DDBJ databases">
        <title>The Natural Products Discovery Center: Release of the First 8490 Sequenced Strains for Exploring Actinobacteria Biosynthetic Diversity.</title>
        <authorList>
            <person name="Kalkreuter E."/>
            <person name="Kautsar S.A."/>
            <person name="Yang D."/>
            <person name="Bader C.D."/>
            <person name="Teijaro C.N."/>
            <person name="Fluegel L."/>
            <person name="Davis C.M."/>
            <person name="Simpson J.R."/>
            <person name="Lauterbach L."/>
            <person name="Steele A.D."/>
            <person name="Gui C."/>
            <person name="Meng S."/>
            <person name="Li G."/>
            <person name="Viehrig K."/>
            <person name="Ye F."/>
            <person name="Su P."/>
            <person name="Kiefer A.F."/>
            <person name="Nichols A."/>
            <person name="Cepeda A.J."/>
            <person name="Yan W."/>
            <person name="Fan B."/>
            <person name="Jiang Y."/>
            <person name="Adhikari A."/>
            <person name="Zheng C.-J."/>
            <person name="Schuster L."/>
            <person name="Cowan T.M."/>
            <person name="Smanski M.J."/>
            <person name="Chevrette M.G."/>
            <person name="De Carvalho L.P.S."/>
            <person name="Shen B."/>
        </authorList>
    </citation>
    <scope>NUCLEOTIDE SEQUENCE [LARGE SCALE GENOMIC DNA]</scope>
    <source>
        <strain evidence="1 2">NPDC003029</strain>
    </source>
</reference>
<evidence type="ECO:0000313" key="1">
    <source>
        <dbReference type="EMBL" id="MFF3337866.1"/>
    </source>
</evidence>
<dbReference type="Proteomes" id="UP001601976">
    <property type="component" value="Unassembled WGS sequence"/>
</dbReference>
<comment type="caution">
    <text evidence="1">The sequence shown here is derived from an EMBL/GenBank/DDBJ whole genome shotgun (WGS) entry which is preliminary data.</text>
</comment>
<organism evidence="1 2">
    <name type="scientific">Streptomyces flavidovirens</name>
    <dbReference type="NCBI Taxonomy" id="67298"/>
    <lineage>
        <taxon>Bacteria</taxon>
        <taxon>Bacillati</taxon>
        <taxon>Actinomycetota</taxon>
        <taxon>Actinomycetes</taxon>
        <taxon>Kitasatosporales</taxon>
        <taxon>Streptomycetaceae</taxon>
        <taxon>Streptomyces</taxon>
    </lineage>
</organism>
<name>A0ABW6RA27_9ACTN</name>
<evidence type="ECO:0000313" key="2">
    <source>
        <dbReference type="Proteomes" id="UP001601976"/>
    </source>
</evidence>